<dbReference type="AlphaFoldDB" id="A0A2R5HHG7"/>
<dbReference type="EMBL" id="BFFO01000015">
    <property type="protein sequence ID" value="GBG97507.1"/>
    <property type="molecule type" value="Genomic_DNA"/>
</dbReference>
<dbReference type="InterPro" id="IPR035903">
    <property type="entry name" value="HesB-like_dom_sf"/>
</dbReference>
<dbReference type="RefSeq" id="WP_174683342.1">
    <property type="nucleotide sequence ID" value="NZ_BFFO01000015.1"/>
</dbReference>
<sequence>MLTFTFDEQVAEKMKALEPASFVLDFDHTLSESLAEVDACAGGISRWRIVAVDKDAVPADFDSHLDSEFGPIYYKSIGEMFFHEDLKAKVEGSYNLISLKTPGETLSNNLLVVDFRGKKAVG</sequence>
<reference evidence="2 3" key="1">
    <citation type="journal article" date="2018" name="Genome Announc.">
        <title>Draft Genome Sequence of Lactococcus sp. Strain NtB2 (JCM 32569), Isolated from the Gut of the Higher Termite Nasutitermes takasagoensis.</title>
        <authorList>
            <person name="Noda S."/>
            <person name="Aihara C."/>
            <person name="Yuki M."/>
            <person name="Ohkuma M."/>
        </authorList>
    </citation>
    <scope>NUCLEOTIDE SEQUENCE [LARGE SCALE GENOMIC DNA]</scope>
    <source>
        <strain evidence="2 3">NtB2</strain>
    </source>
</reference>
<feature type="domain" description="Core" evidence="1">
    <location>
        <begin position="4"/>
        <end position="113"/>
    </location>
</feature>
<evidence type="ECO:0000259" key="1">
    <source>
        <dbReference type="Pfam" id="PF01521"/>
    </source>
</evidence>
<keyword evidence="3" id="KW-1185">Reference proteome</keyword>
<protein>
    <recommendedName>
        <fullName evidence="1">Core domain-containing protein</fullName>
    </recommendedName>
</protein>
<accession>A0A2R5HHG7</accession>
<dbReference type="Gene3D" id="2.60.300.12">
    <property type="entry name" value="HesB-like domain"/>
    <property type="match status" value="1"/>
</dbReference>
<dbReference type="SUPFAM" id="SSF89360">
    <property type="entry name" value="HesB-like domain"/>
    <property type="match status" value="1"/>
</dbReference>
<dbReference type="Proteomes" id="UP000245021">
    <property type="component" value="Unassembled WGS sequence"/>
</dbReference>
<evidence type="ECO:0000313" key="2">
    <source>
        <dbReference type="EMBL" id="GBG97507.1"/>
    </source>
</evidence>
<dbReference type="Pfam" id="PF01521">
    <property type="entry name" value="Fe-S_biosyn"/>
    <property type="match status" value="1"/>
</dbReference>
<proteinExistence type="predicted"/>
<comment type="caution">
    <text evidence="2">The sequence shown here is derived from an EMBL/GenBank/DDBJ whole genome shotgun (WGS) entry which is preliminary data.</text>
</comment>
<organism evidence="2 3">
    <name type="scientific">Lactococcus termiticola</name>
    <dbReference type="NCBI Taxonomy" id="2169526"/>
    <lineage>
        <taxon>Bacteria</taxon>
        <taxon>Bacillati</taxon>
        <taxon>Bacillota</taxon>
        <taxon>Bacilli</taxon>
        <taxon>Lactobacillales</taxon>
        <taxon>Streptococcaceae</taxon>
        <taxon>Lactococcus</taxon>
    </lineage>
</organism>
<evidence type="ECO:0000313" key="3">
    <source>
        <dbReference type="Proteomes" id="UP000245021"/>
    </source>
</evidence>
<name>A0A2R5HHG7_9LACT</name>
<gene>
    <name evidence="2" type="ORF">NtB2_01653</name>
</gene>
<dbReference type="InterPro" id="IPR000361">
    <property type="entry name" value="ATAP_core_dom"/>
</dbReference>